<name>A0A7V4TZ68_CALAY</name>
<dbReference type="Proteomes" id="UP000885779">
    <property type="component" value="Unassembled WGS sequence"/>
</dbReference>
<dbReference type="Gene3D" id="1.10.1740.10">
    <property type="match status" value="1"/>
</dbReference>
<evidence type="ECO:0000313" key="1">
    <source>
        <dbReference type="EMBL" id="HGY54990.1"/>
    </source>
</evidence>
<proteinExistence type="predicted"/>
<protein>
    <submittedName>
        <fullName evidence="1">Sigma-70 family RNA polymerase sigma factor</fullName>
    </submittedName>
</protein>
<accession>A0A7V4TZ68</accession>
<sequence>MESNFQLPEYKLLSKFSLIVNGFGKKGNMTTQQPQKVPSDVDLLYNNPKQLIVNYQPLIQKIVLQFKNKGFLTLHETEDLIQSINEELLISKIKVIQKQYNGTSYLATYFSKIVYNLCLERLRIHRRRKDFIDLQKREIVPSNPVDQTNDLIIDEEVKRLSIIMRLNFTNRMKLEICLLALNGWPFKEILLQYCGSLPRRYIERAEKIERQYNSLNKKDIYADLIFLFNYCEKKSIKADALRKWVDARINEIIKLMNNKLDDLNVSHYNHETIYLLFDKYFEKKYRQSEMRQIFPNRE</sequence>
<comment type="caution">
    <text evidence="1">The sequence shown here is derived from an EMBL/GenBank/DDBJ whole genome shotgun (WGS) entry which is preliminary data.</text>
</comment>
<dbReference type="EMBL" id="DRQG01000041">
    <property type="protein sequence ID" value="HGY54990.1"/>
    <property type="molecule type" value="Genomic_DNA"/>
</dbReference>
<gene>
    <name evidence="1" type="ORF">ENK44_04770</name>
</gene>
<organism evidence="1">
    <name type="scientific">Caldithrix abyssi</name>
    <dbReference type="NCBI Taxonomy" id="187145"/>
    <lineage>
        <taxon>Bacteria</taxon>
        <taxon>Pseudomonadati</taxon>
        <taxon>Calditrichota</taxon>
        <taxon>Calditrichia</taxon>
        <taxon>Calditrichales</taxon>
        <taxon>Calditrichaceae</taxon>
        <taxon>Caldithrix</taxon>
    </lineage>
</organism>
<dbReference type="AlphaFoldDB" id="A0A7V4TZ68"/>
<reference evidence="1" key="1">
    <citation type="journal article" date="2020" name="mSystems">
        <title>Genome- and Community-Level Interaction Insights into Carbon Utilization and Element Cycling Functions of Hydrothermarchaeota in Hydrothermal Sediment.</title>
        <authorList>
            <person name="Zhou Z."/>
            <person name="Liu Y."/>
            <person name="Xu W."/>
            <person name="Pan J."/>
            <person name="Luo Z.H."/>
            <person name="Li M."/>
        </authorList>
    </citation>
    <scope>NUCLEOTIDE SEQUENCE [LARGE SCALE GENOMIC DNA]</scope>
    <source>
        <strain evidence="1">HyVt-577</strain>
    </source>
</reference>